<evidence type="ECO:0000313" key="2">
    <source>
        <dbReference type="Proteomes" id="UP000762676"/>
    </source>
</evidence>
<dbReference type="GO" id="GO:0005634">
    <property type="term" value="C:nucleus"/>
    <property type="evidence" value="ECO:0007669"/>
    <property type="project" value="TreeGrafter"/>
</dbReference>
<reference evidence="1 2" key="1">
    <citation type="journal article" date="2021" name="Elife">
        <title>Chloroplast acquisition without the gene transfer in kleptoplastic sea slugs, Plakobranchus ocellatus.</title>
        <authorList>
            <person name="Maeda T."/>
            <person name="Takahashi S."/>
            <person name="Yoshida T."/>
            <person name="Shimamura S."/>
            <person name="Takaki Y."/>
            <person name="Nagai Y."/>
            <person name="Toyoda A."/>
            <person name="Suzuki Y."/>
            <person name="Arimoto A."/>
            <person name="Ishii H."/>
            <person name="Satoh N."/>
            <person name="Nishiyama T."/>
            <person name="Hasebe M."/>
            <person name="Maruyama T."/>
            <person name="Minagawa J."/>
            <person name="Obokata J."/>
            <person name="Shigenobu S."/>
        </authorList>
    </citation>
    <scope>NUCLEOTIDE SEQUENCE [LARGE SCALE GENOMIC DNA]</scope>
</reference>
<dbReference type="EMBL" id="BMAT01002950">
    <property type="protein sequence ID" value="GFS17255.1"/>
    <property type="molecule type" value="Genomic_DNA"/>
</dbReference>
<dbReference type="Gene3D" id="3.40.50.150">
    <property type="entry name" value="Vaccinia Virus protein VP39"/>
    <property type="match status" value="1"/>
</dbReference>
<dbReference type="PANTHER" id="PTHR14741">
    <property type="entry name" value="S-ADENOSYLMETHIONINE-DEPENDENT METHYLTRANSFERASE RELATED"/>
    <property type="match status" value="1"/>
</dbReference>
<gene>
    <name evidence="1" type="ORF">ElyMa_001492700</name>
</gene>
<evidence type="ECO:0000313" key="1">
    <source>
        <dbReference type="EMBL" id="GFS17255.1"/>
    </source>
</evidence>
<accession>A0AAV4J5X8</accession>
<protein>
    <submittedName>
        <fullName evidence="1">Trimethylguanosine synthase</fullName>
    </submittedName>
</protein>
<dbReference type="GO" id="GO:0071164">
    <property type="term" value="F:RNA cap trimethylguanosine synthase activity"/>
    <property type="evidence" value="ECO:0007669"/>
    <property type="project" value="TreeGrafter"/>
</dbReference>
<organism evidence="1 2">
    <name type="scientific">Elysia marginata</name>
    <dbReference type="NCBI Taxonomy" id="1093978"/>
    <lineage>
        <taxon>Eukaryota</taxon>
        <taxon>Metazoa</taxon>
        <taxon>Spiralia</taxon>
        <taxon>Lophotrochozoa</taxon>
        <taxon>Mollusca</taxon>
        <taxon>Gastropoda</taxon>
        <taxon>Heterobranchia</taxon>
        <taxon>Euthyneura</taxon>
        <taxon>Panpulmonata</taxon>
        <taxon>Sacoglossa</taxon>
        <taxon>Placobranchoidea</taxon>
        <taxon>Plakobranchidae</taxon>
        <taxon>Elysia</taxon>
    </lineage>
</organism>
<proteinExistence type="predicted"/>
<dbReference type="InterPro" id="IPR029063">
    <property type="entry name" value="SAM-dependent_MTases_sf"/>
</dbReference>
<comment type="caution">
    <text evidence="1">The sequence shown here is derived from an EMBL/GenBank/DDBJ whole genome shotgun (WGS) entry which is preliminary data.</text>
</comment>
<dbReference type="Proteomes" id="UP000762676">
    <property type="component" value="Unassembled WGS sequence"/>
</dbReference>
<keyword evidence="2" id="KW-1185">Reference proteome</keyword>
<dbReference type="PANTHER" id="PTHR14741:SF32">
    <property type="entry name" value="TRIMETHYLGUANOSINE SYNTHASE"/>
    <property type="match status" value="1"/>
</dbReference>
<dbReference type="AlphaFoldDB" id="A0AAV4J5X8"/>
<name>A0AAV4J5X8_9GAST</name>
<sequence>MQVSRNITHDIAFFLPKNADSEKLTALAGQGKQVEIEQNFLNRKLKTITAYFGDLILGDGETQYFY</sequence>